<reference evidence="1" key="1">
    <citation type="submission" date="2023-05" db="EMBL/GenBank/DDBJ databases">
        <authorList>
            <person name="Zhang X."/>
        </authorList>
    </citation>
    <scope>NUCLEOTIDE SEQUENCE</scope>
    <source>
        <strain evidence="1">BD1B2-1</strain>
    </source>
</reference>
<accession>A0AAE3R7R9</accession>
<dbReference type="RefSeq" id="WP_314513440.1">
    <property type="nucleotide sequence ID" value="NZ_JASJOU010000007.1"/>
</dbReference>
<evidence type="ECO:0000313" key="1">
    <source>
        <dbReference type="EMBL" id="MDJ1503019.1"/>
    </source>
</evidence>
<dbReference type="InterPro" id="IPR025737">
    <property type="entry name" value="FApF"/>
</dbReference>
<sequence length="264" mass="29563">MNFIKHQIGIIATGIFLVCIGSVSGQESIATDRPDQTECPSIVPKGMFQIESGFQYEFDKSDTSRIQNITYNTSLIKYGLSEYAEFRLIVEYMGCNSIYKRETSVHEREASFSPVALGMKLHICEESGLIPKTSLICHVDLPAFKCPENQVNTFVPRYRFTMSHTLSDKSSLSYNIGSEWNAVTTIPTHIYTLTLGRSLSEKWGMYIEGYGFITKNQPADHRFDGGFTYLVTNDCQLDISGGFGLTPAAPDSFIGVGCSWRFKK</sequence>
<protein>
    <submittedName>
        <fullName evidence="1">Transporter</fullName>
    </submittedName>
</protein>
<gene>
    <name evidence="1" type="ORF">QNI22_20285</name>
</gene>
<name>A0AAE3R7R9_9BACT</name>
<proteinExistence type="predicted"/>
<organism evidence="1 2">
    <name type="scientific">Xanthocytophaga agilis</name>
    <dbReference type="NCBI Taxonomy" id="3048010"/>
    <lineage>
        <taxon>Bacteria</taxon>
        <taxon>Pseudomonadati</taxon>
        <taxon>Bacteroidota</taxon>
        <taxon>Cytophagia</taxon>
        <taxon>Cytophagales</taxon>
        <taxon>Rhodocytophagaceae</taxon>
        <taxon>Xanthocytophaga</taxon>
    </lineage>
</organism>
<dbReference type="Proteomes" id="UP001232063">
    <property type="component" value="Unassembled WGS sequence"/>
</dbReference>
<evidence type="ECO:0000313" key="2">
    <source>
        <dbReference type="Proteomes" id="UP001232063"/>
    </source>
</evidence>
<dbReference type="AlphaFoldDB" id="A0AAE3R7R9"/>
<keyword evidence="2" id="KW-1185">Reference proteome</keyword>
<comment type="caution">
    <text evidence="1">The sequence shown here is derived from an EMBL/GenBank/DDBJ whole genome shotgun (WGS) entry which is preliminary data.</text>
</comment>
<dbReference type="Pfam" id="PF13557">
    <property type="entry name" value="Phenol_MetA_deg"/>
    <property type="match status" value="1"/>
</dbReference>
<dbReference type="EMBL" id="JASJOU010000007">
    <property type="protein sequence ID" value="MDJ1503019.1"/>
    <property type="molecule type" value="Genomic_DNA"/>
</dbReference>